<protein>
    <submittedName>
        <fullName evidence="2">Uma2 family endonuclease</fullName>
    </submittedName>
</protein>
<dbReference type="CDD" id="cd06260">
    <property type="entry name" value="DUF820-like"/>
    <property type="match status" value="1"/>
</dbReference>
<dbReference type="InterPro" id="IPR012296">
    <property type="entry name" value="Nuclease_put_TT1808"/>
</dbReference>
<feature type="domain" description="Putative restriction endonuclease" evidence="1">
    <location>
        <begin position="14"/>
        <end position="172"/>
    </location>
</feature>
<dbReference type="EMBL" id="CP089984">
    <property type="protein sequence ID" value="WXB11252.1"/>
    <property type="molecule type" value="Genomic_DNA"/>
</dbReference>
<dbReference type="InterPro" id="IPR008538">
    <property type="entry name" value="Uma2"/>
</dbReference>
<name>A0ABZ2LKJ4_9BACT</name>
<dbReference type="InterPro" id="IPR011335">
    <property type="entry name" value="Restrct_endonuc-II-like"/>
</dbReference>
<sequence length="188" mass="21238">MANAVTPSYVTLEAFWEAEETSESRHEWLDGVVYDMSRGTIEHARLIGSIVRILGNALLDECSVYSSEVMLYIAETKLATYADATVVCGPLATYRVAKLGEAITNPTLLVEVLSDRTEGYDRGEKFAYYMRISSLKEYVLVSQYERRIEVFRRPQRGRWIHEVAQAGQSLTLHGHAIEVDAVYAKPVR</sequence>
<keyword evidence="2" id="KW-0378">Hydrolase</keyword>
<keyword evidence="3" id="KW-1185">Reference proteome</keyword>
<reference evidence="2 3" key="1">
    <citation type="submission" date="2021-12" db="EMBL/GenBank/DDBJ databases">
        <title>Discovery of the Pendulisporaceae a myxobacterial family with distinct sporulation behavior and unique specialized metabolism.</title>
        <authorList>
            <person name="Garcia R."/>
            <person name="Popoff A."/>
            <person name="Bader C.D."/>
            <person name="Loehr J."/>
            <person name="Walesch S."/>
            <person name="Walt C."/>
            <person name="Boldt J."/>
            <person name="Bunk B."/>
            <person name="Haeckl F.J.F.P.J."/>
            <person name="Gunesch A.P."/>
            <person name="Birkelbach J."/>
            <person name="Nuebel U."/>
            <person name="Pietschmann T."/>
            <person name="Bach T."/>
            <person name="Mueller R."/>
        </authorList>
    </citation>
    <scope>NUCLEOTIDE SEQUENCE [LARGE SCALE GENOMIC DNA]</scope>
    <source>
        <strain evidence="2 3">MSr11954</strain>
    </source>
</reference>
<evidence type="ECO:0000313" key="3">
    <source>
        <dbReference type="Proteomes" id="UP001370348"/>
    </source>
</evidence>
<proteinExistence type="predicted"/>
<dbReference type="PANTHER" id="PTHR36558">
    <property type="entry name" value="GLR1098 PROTEIN"/>
    <property type="match status" value="1"/>
</dbReference>
<keyword evidence="2" id="KW-0255">Endonuclease</keyword>
<dbReference type="GO" id="GO:0004519">
    <property type="term" value="F:endonuclease activity"/>
    <property type="evidence" value="ECO:0007669"/>
    <property type="project" value="UniProtKB-KW"/>
</dbReference>
<dbReference type="PANTHER" id="PTHR36558:SF1">
    <property type="entry name" value="RESTRICTION ENDONUCLEASE DOMAIN-CONTAINING PROTEIN-RELATED"/>
    <property type="match status" value="1"/>
</dbReference>
<dbReference type="Proteomes" id="UP001370348">
    <property type="component" value="Chromosome"/>
</dbReference>
<evidence type="ECO:0000313" key="2">
    <source>
        <dbReference type="EMBL" id="WXB11252.1"/>
    </source>
</evidence>
<dbReference type="RefSeq" id="WP_394820868.1">
    <property type="nucleotide sequence ID" value="NZ_CP089984.1"/>
</dbReference>
<accession>A0ABZ2LKJ4</accession>
<organism evidence="2 3">
    <name type="scientific">Pendulispora albinea</name>
    <dbReference type="NCBI Taxonomy" id="2741071"/>
    <lineage>
        <taxon>Bacteria</taxon>
        <taxon>Pseudomonadati</taxon>
        <taxon>Myxococcota</taxon>
        <taxon>Myxococcia</taxon>
        <taxon>Myxococcales</taxon>
        <taxon>Sorangiineae</taxon>
        <taxon>Pendulisporaceae</taxon>
        <taxon>Pendulispora</taxon>
    </lineage>
</organism>
<evidence type="ECO:0000259" key="1">
    <source>
        <dbReference type="Pfam" id="PF05685"/>
    </source>
</evidence>
<keyword evidence="2" id="KW-0540">Nuclease</keyword>
<gene>
    <name evidence="2" type="ORF">LZC94_25685</name>
</gene>
<dbReference type="Gene3D" id="3.90.1570.10">
    <property type="entry name" value="tt1808, chain A"/>
    <property type="match status" value="1"/>
</dbReference>
<dbReference type="Pfam" id="PF05685">
    <property type="entry name" value="Uma2"/>
    <property type="match status" value="1"/>
</dbReference>
<dbReference type="SUPFAM" id="SSF52980">
    <property type="entry name" value="Restriction endonuclease-like"/>
    <property type="match status" value="1"/>
</dbReference>